<feature type="transmembrane region" description="Helical" evidence="1">
    <location>
        <begin position="6"/>
        <end position="24"/>
    </location>
</feature>
<keyword evidence="1" id="KW-0472">Membrane</keyword>
<evidence type="ECO:0000256" key="1">
    <source>
        <dbReference type="SAM" id="Phobius"/>
    </source>
</evidence>
<dbReference type="RefSeq" id="WP_154438028.1">
    <property type="nucleotide sequence ID" value="NZ_VUNQ01000001.1"/>
</dbReference>
<dbReference type="AlphaFoldDB" id="A0A6N7XQE0"/>
<feature type="transmembrane region" description="Helical" evidence="1">
    <location>
        <begin position="45"/>
        <end position="66"/>
    </location>
</feature>
<keyword evidence="1" id="KW-0812">Transmembrane</keyword>
<keyword evidence="1" id="KW-1133">Transmembrane helix</keyword>
<comment type="caution">
    <text evidence="2">The sequence shown here is derived from an EMBL/GenBank/DDBJ whole genome shotgun (WGS) entry which is preliminary data.</text>
</comment>
<dbReference type="EMBL" id="VUNQ01000001">
    <property type="protein sequence ID" value="MST99946.1"/>
    <property type="molecule type" value="Genomic_DNA"/>
</dbReference>
<evidence type="ECO:0000313" key="3">
    <source>
        <dbReference type="Proteomes" id="UP000469523"/>
    </source>
</evidence>
<organism evidence="2 3">
    <name type="scientific">Tissierella pigra</name>
    <dbReference type="NCBI Taxonomy" id="2607614"/>
    <lineage>
        <taxon>Bacteria</taxon>
        <taxon>Bacillati</taxon>
        <taxon>Bacillota</taxon>
        <taxon>Tissierellia</taxon>
        <taxon>Tissierellales</taxon>
        <taxon>Tissierellaceae</taxon>
        <taxon>Tissierella</taxon>
    </lineage>
</organism>
<sequence>MFLSVVFIIVGIFAVICTIFKPSFYWKSRKAIRLRRLIGDKATTILYIFIGILVMFLGVANLTGMITL</sequence>
<proteinExistence type="predicted"/>
<accession>A0A6N7XQE0</accession>
<evidence type="ECO:0000313" key="2">
    <source>
        <dbReference type="EMBL" id="MST99946.1"/>
    </source>
</evidence>
<dbReference type="Proteomes" id="UP000469523">
    <property type="component" value="Unassembled WGS sequence"/>
</dbReference>
<gene>
    <name evidence="2" type="ORF">FYJ83_00515</name>
</gene>
<name>A0A6N7XQE0_9FIRM</name>
<reference evidence="2 3" key="1">
    <citation type="submission" date="2019-09" db="EMBL/GenBank/DDBJ databases">
        <title>In-depth cultivation of the pig gut microbiome towards novel bacterial diversity and tailored functional studies.</title>
        <authorList>
            <person name="Wylensek D."/>
            <person name="Hitch T.C.A."/>
            <person name="Clavel T."/>
        </authorList>
    </citation>
    <scope>NUCLEOTIDE SEQUENCE [LARGE SCALE GENOMIC DNA]</scope>
    <source>
        <strain evidence="2 3">WCA3-693-APC-4?</strain>
    </source>
</reference>
<protein>
    <submittedName>
        <fullName evidence="2">Uncharacterized protein</fullName>
    </submittedName>
</protein>
<keyword evidence="3" id="KW-1185">Reference proteome</keyword>